<keyword evidence="3" id="KW-1185">Reference proteome</keyword>
<evidence type="ECO:0000313" key="3">
    <source>
        <dbReference type="Proteomes" id="UP000566819"/>
    </source>
</evidence>
<gene>
    <name evidence="2" type="ORF">G7Y89_g2294</name>
</gene>
<dbReference type="AlphaFoldDB" id="A0A8H4W747"/>
<feature type="region of interest" description="Disordered" evidence="1">
    <location>
        <begin position="288"/>
        <end position="317"/>
    </location>
</feature>
<feature type="compositionally biased region" description="Polar residues" evidence="1">
    <location>
        <begin position="107"/>
        <end position="122"/>
    </location>
</feature>
<evidence type="ECO:0000256" key="1">
    <source>
        <dbReference type="SAM" id="MobiDB-lite"/>
    </source>
</evidence>
<comment type="caution">
    <text evidence="2">The sequence shown here is derived from an EMBL/GenBank/DDBJ whole genome shotgun (WGS) entry which is preliminary data.</text>
</comment>
<proteinExistence type="predicted"/>
<organism evidence="2 3">
    <name type="scientific">Cudoniella acicularis</name>
    <dbReference type="NCBI Taxonomy" id="354080"/>
    <lineage>
        <taxon>Eukaryota</taxon>
        <taxon>Fungi</taxon>
        <taxon>Dikarya</taxon>
        <taxon>Ascomycota</taxon>
        <taxon>Pezizomycotina</taxon>
        <taxon>Leotiomycetes</taxon>
        <taxon>Helotiales</taxon>
        <taxon>Tricladiaceae</taxon>
        <taxon>Cudoniella</taxon>
    </lineage>
</organism>
<feature type="compositionally biased region" description="Polar residues" evidence="1">
    <location>
        <begin position="300"/>
        <end position="311"/>
    </location>
</feature>
<feature type="region of interest" description="Disordered" evidence="1">
    <location>
        <begin position="94"/>
        <end position="122"/>
    </location>
</feature>
<evidence type="ECO:0000313" key="2">
    <source>
        <dbReference type="EMBL" id="KAF4635816.1"/>
    </source>
</evidence>
<protein>
    <submittedName>
        <fullName evidence="2">Uncharacterized protein</fullName>
    </submittedName>
</protein>
<feature type="compositionally biased region" description="Polar residues" evidence="1">
    <location>
        <begin position="1"/>
        <end position="10"/>
    </location>
</feature>
<accession>A0A8H4W747</accession>
<reference evidence="2 3" key="1">
    <citation type="submission" date="2020-03" db="EMBL/GenBank/DDBJ databases">
        <title>Draft Genome Sequence of Cudoniella acicularis.</title>
        <authorList>
            <person name="Buettner E."/>
            <person name="Kellner H."/>
        </authorList>
    </citation>
    <scope>NUCLEOTIDE SEQUENCE [LARGE SCALE GENOMIC DNA]</scope>
    <source>
        <strain evidence="2 3">DSM 108380</strain>
    </source>
</reference>
<dbReference type="EMBL" id="JAAMPI010000098">
    <property type="protein sequence ID" value="KAF4635816.1"/>
    <property type="molecule type" value="Genomic_DNA"/>
</dbReference>
<dbReference type="OrthoDB" id="4746642at2759"/>
<name>A0A8H4W747_9HELO</name>
<dbReference type="Proteomes" id="UP000566819">
    <property type="component" value="Unassembled WGS sequence"/>
</dbReference>
<sequence>MFNRISGQQPSRREHGGNDRPALVKPSVYSPRHDPILPMLNDPYQHISRPGQMMSSAEVFSRPGQTVPMVDHAQVSRPGQTMCFVDRFSRPGHASPMVDRVDRPSDYPSSTGQTMPSNLDTSAPASILTTPEDIQMASRQQHIKSMTGPELAAQEKWVQSYIARQRVCPANYGWKPVNIFCGGYRCEGDNHIITHKIIAEGMGGVYVWRGHEIAFGPYYPDAWRPDYLVYGGPLQMDNRAPPYIMRCGQFGRHGLVKSSGQKQFGQSRKQPILDQRLVERLRNMRLPTATSLAREGNHGMESSTQSRQLASLASHRR</sequence>
<feature type="region of interest" description="Disordered" evidence="1">
    <location>
        <begin position="1"/>
        <end position="30"/>
    </location>
</feature>